<feature type="region of interest" description="Disordered" evidence="3">
    <location>
        <begin position="1"/>
        <end position="22"/>
    </location>
</feature>
<evidence type="ECO:0000313" key="6">
    <source>
        <dbReference type="Proteomes" id="UP001182556"/>
    </source>
</evidence>
<dbReference type="GO" id="GO:0003729">
    <property type="term" value="F:mRNA binding"/>
    <property type="evidence" value="ECO:0007669"/>
    <property type="project" value="TreeGrafter"/>
</dbReference>
<feature type="compositionally biased region" description="Basic and acidic residues" evidence="3">
    <location>
        <begin position="174"/>
        <end position="184"/>
    </location>
</feature>
<comment type="caution">
    <text evidence="5">The sequence shown here is derived from an EMBL/GenBank/DDBJ whole genome shotgun (WGS) entry which is preliminary data.</text>
</comment>
<dbReference type="AlphaFoldDB" id="A0AAD9FS27"/>
<evidence type="ECO:0000256" key="2">
    <source>
        <dbReference type="PROSITE-ProRule" id="PRU00176"/>
    </source>
</evidence>
<keyword evidence="1 2" id="KW-0694">RNA-binding</keyword>
<feature type="region of interest" description="Disordered" evidence="3">
    <location>
        <begin position="81"/>
        <end position="225"/>
    </location>
</feature>
<dbReference type="InterPro" id="IPR012677">
    <property type="entry name" value="Nucleotide-bd_a/b_plait_sf"/>
</dbReference>
<dbReference type="Pfam" id="PF00076">
    <property type="entry name" value="RRM_1"/>
    <property type="match status" value="2"/>
</dbReference>
<sequence length="345" mass="37557">MSSETAANATTPAVEQGPRVHIGNLSFKATEESLKEKVAEANVTPKSIELPNRKSGRPAGFAFLHFDTEDEVKAAAEKLKDLELDGRKLRVSAGRTPEEQAAVDEKRKAAREEQTSKKRESKTPRRRQPGQDSDAEGETTAIEDSPTKATNAEKPAAKSTDKPKKKKNNKARKTKEAKEARIDADGEDVPPEAVEGKEELEKVKNKEKKEKKPREPRFQLTGEQSPNTIFVANLPFSVDDEQLAAVFTNLSIKVKSAKVVVGIRRNRAGRPFRASRGFGFVEIEDPSQQKEAVEKVEGSLIGDRQISAKIANELKPIEQAEMVASAKAAEAVAGTEGASAEHASA</sequence>
<feature type="domain" description="RRM" evidence="4">
    <location>
        <begin position="227"/>
        <end position="313"/>
    </location>
</feature>
<evidence type="ECO:0000256" key="3">
    <source>
        <dbReference type="SAM" id="MobiDB-lite"/>
    </source>
</evidence>
<name>A0AAD9FS27_PAPLA</name>
<dbReference type="Proteomes" id="UP001182556">
    <property type="component" value="Unassembled WGS sequence"/>
</dbReference>
<keyword evidence="6" id="KW-1185">Reference proteome</keyword>
<organism evidence="5 6">
    <name type="scientific">Papiliotrema laurentii</name>
    <name type="common">Cryptococcus laurentii</name>
    <dbReference type="NCBI Taxonomy" id="5418"/>
    <lineage>
        <taxon>Eukaryota</taxon>
        <taxon>Fungi</taxon>
        <taxon>Dikarya</taxon>
        <taxon>Basidiomycota</taxon>
        <taxon>Agaricomycotina</taxon>
        <taxon>Tremellomycetes</taxon>
        <taxon>Tremellales</taxon>
        <taxon>Rhynchogastremaceae</taxon>
        <taxon>Papiliotrema</taxon>
    </lineage>
</organism>
<proteinExistence type="predicted"/>
<dbReference type="SUPFAM" id="SSF54928">
    <property type="entry name" value="RNA-binding domain, RBD"/>
    <property type="match status" value="2"/>
</dbReference>
<dbReference type="Gene3D" id="3.30.70.330">
    <property type="match status" value="2"/>
</dbReference>
<dbReference type="InterPro" id="IPR035979">
    <property type="entry name" value="RBD_domain_sf"/>
</dbReference>
<evidence type="ECO:0000313" key="5">
    <source>
        <dbReference type="EMBL" id="KAK1925150.1"/>
    </source>
</evidence>
<feature type="compositionally biased region" description="Basic residues" evidence="3">
    <location>
        <begin position="163"/>
        <end position="173"/>
    </location>
</feature>
<dbReference type="InterPro" id="IPR050502">
    <property type="entry name" value="Euk_RNA-bind_prot"/>
</dbReference>
<dbReference type="EMBL" id="JAODAN010000004">
    <property type="protein sequence ID" value="KAK1925150.1"/>
    <property type="molecule type" value="Genomic_DNA"/>
</dbReference>
<protein>
    <recommendedName>
        <fullName evidence="4">RRM domain-containing protein</fullName>
    </recommendedName>
</protein>
<dbReference type="InterPro" id="IPR000504">
    <property type="entry name" value="RRM_dom"/>
</dbReference>
<evidence type="ECO:0000259" key="4">
    <source>
        <dbReference type="PROSITE" id="PS50102"/>
    </source>
</evidence>
<feature type="compositionally biased region" description="Basic and acidic residues" evidence="3">
    <location>
        <begin position="194"/>
        <end position="217"/>
    </location>
</feature>
<accession>A0AAD9FS27</accession>
<gene>
    <name evidence="5" type="ORF">DB88DRAFT_488092</name>
</gene>
<reference evidence="5" key="1">
    <citation type="submission" date="2023-02" db="EMBL/GenBank/DDBJ databases">
        <title>Identification and recombinant expression of a fungal hydrolase from Papiliotrema laurentii that hydrolyzes apple cutin and clears colloidal polyester polyurethane.</title>
        <authorList>
            <consortium name="DOE Joint Genome Institute"/>
            <person name="Roman V.A."/>
            <person name="Bojanowski C."/>
            <person name="Crable B.R."/>
            <person name="Wagner D.N."/>
            <person name="Hung C.S."/>
            <person name="Nadeau L.J."/>
            <person name="Schratz L."/>
            <person name="Haridas S."/>
            <person name="Pangilinan J."/>
            <person name="Lipzen A."/>
            <person name="Na H."/>
            <person name="Yan M."/>
            <person name="Ng V."/>
            <person name="Grigoriev I.V."/>
            <person name="Spatafora J.W."/>
            <person name="Barlow D."/>
            <person name="Biffinger J."/>
            <person name="Kelley-Loughnane N."/>
            <person name="Varaljay V.A."/>
            <person name="Crookes-Goodson W.J."/>
        </authorList>
    </citation>
    <scope>NUCLEOTIDE SEQUENCE</scope>
    <source>
        <strain evidence="5">5307AH</strain>
    </source>
</reference>
<feature type="compositionally biased region" description="Basic and acidic residues" evidence="3">
    <location>
        <begin position="103"/>
        <end position="123"/>
    </location>
</feature>
<dbReference type="PROSITE" id="PS50102">
    <property type="entry name" value="RRM"/>
    <property type="match status" value="2"/>
</dbReference>
<feature type="domain" description="RRM" evidence="4">
    <location>
        <begin position="18"/>
        <end position="96"/>
    </location>
</feature>
<feature type="compositionally biased region" description="Polar residues" evidence="3">
    <location>
        <begin position="1"/>
        <end position="13"/>
    </location>
</feature>
<dbReference type="PANTHER" id="PTHR48025">
    <property type="entry name" value="OS02G0815200 PROTEIN"/>
    <property type="match status" value="1"/>
</dbReference>
<dbReference type="PANTHER" id="PTHR48025:SF1">
    <property type="entry name" value="RRM DOMAIN-CONTAINING PROTEIN"/>
    <property type="match status" value="1"/>
</dbReference>
<evidence type="ECO:0000256" key="1">
    <source>
        <dbReference type="ARBA" id="ARBA00022884"/>
    </source>
</evidence>
<dbReference type="CDD" id="cd00590">
    <property type="entry name" value="RRM_SF"/>
    <property type="match status" value="1"/>
</dbReference>
<dbReference type="SMART" id="SM00360">
    <property type="entry name" value="RRM"/>
    <property type="match status" value="2"/>
</dbReference>